<gene>
    <name evidence="3" type="ORF">SAMN05421881_105517</name>
</gene>
<dbReference type="AlphaFoldDB" id="A0A1H3M2T3"/>
<dbReference type="Gene3D" id="3.30.110.40">
    <property type="entry name" value="TusA-like domain"/>
    <property type="match status" value="1"/>
</dbReference>
<dbReference type="CDD" id="cd00291">
    <property type="entry name" value="SirA_YedF_YeeD"/>
    <property type="match status" value="1"/>
</dbReference>
<dbReference type="PANTHER" id="PTHR33279:SF6">
    <property type="entry name" value="SULFUR CARRIER PROTEIN YEDF-RELATED"/>
    <property type="match status" value="1"/>
</dbReference>
<dbReference type="PANTHER" id="PTHR33279">
    <property type="entry name" value="SULFUR CARRIER PROTEIN YEDF-RELATED"/>
    <property type="match status" value="1"/>
</dbReference>
<dbReference type="PROSITE" id="PS01148">
    <property type="entry name" value="UPF0033"/>
    <property type="match status" value="1"/>
</dbReference>
<reference evidence="3 4" key="1">
    <citation type="submission" date="2016-10" db="EMBL/GenBank/DDBJ databases">
        <authorList>
            <person name="de Groot N.N."/>
        </authorList>
    </citation>
    <scope>NUCLEOTIDE SEQUENCE [LARGE SCALE GENOMIC DNA]</scope>
    <source>
        <strain evidence="3 4">Nm1</strain>
    </source>
</reference>
<comment type="similarity">
    <text evidence="1">Belongs to the sulfur carrier protein TusA family.</text>
</comment>
<evidence type="ECO:0000313" key="4">
    <source>
        <dbReference type="Proteomes" id="UP000198640"/>
    </source>
</evidence>
<feature type="domain" description="UPF0033" evidence="2">
    <location>
        <begin position="14"/>
        <end position="38"/>
    </location>
</feature>
<evidence type="ECO:0000259" key="2">
    <source>
        <dbReference type="PROSITE" id="PS01148"/>
    </source>
</evidence>
<keyword evidence="4" id="KW-1185">Reference proteome</keyword>
<evidence type="ECO:0000256" key="1">
    <source>
        <dbReference type="ARBA" id="ARBA00008984"/>
    </source>
</evidence>
<dbReference type="STRING" id="44576.SAMN05421881_105517"/>
<dbReference type="InterPro" id="IPR001455">
    <property type="entry name" value="TusA-like"/>
</dbReference>
<name>A0A1H3M2T3_9PROT</name>
<organism evidence="3 4">
    <name type="scientific">Nitrosomonas halophila</name>
    <dbReference type="NCBI Taxonomy" id="44576"/>
    <lineage>
        <taxon>Bacteria</taxon>
        <taxon>Pseudomonadati</taxon>
        <taxon>Pseudomonadota</taxon>
        <taxon>Betaproteobacteria</taxon>
        <taxon>Nitrosomonadales</taxon>
        <taxon>Nitrosomonadaceae</taxon>
        <taxon>Nitrosomonas</taxon>
    </lineage>
</organism>
<dbReference type="EMBL" id="FNOY01000055">
    <property type="protein sequence ID" value="SDY70529.1"/>
    <property type="molecule type" value="Genomic_DNA"/>
</dbReference>
<dbReference type="Pfam" id="PF01206">
    <property type="entry name" value="TusA"/>
    <property type="match status" value="1"/>
</dbReference>
<dbReference type="InterPro" id="IPR036868">
    <property type="entry name" value="TusA-like_sf"/>
</dbReference>
<dbReference type="Proteomes" id="UP000198640">
    <property type="component" value="Unassembled WGS sequence"/>
</dbReference>
<protein>
    <submittedName>
        <fullName evidence="3">tRNA 2-thiouridine synthesizing protein A</fullName>
    </submittedName>
</protein>
<accession>A0A1H3M2T3</accession>
<evidence type="ECO:0000313" key="3">
    <source>
        <dbReference type="EMBL" id="SDY70529.1"/>
    </source>
</evidence>
<sequence length="82" mass="9394">MHQRRKDMNFDKELDVRGLVCPLPILRTKKSLADMMHGQVLKVMATDPGAVIDFQVFAEQTGHELLSASEMTGEFLFFLKKR</sequence>
<proteinExistence type="inferred from homology"/>
<dbReference type="SUPFAM" id="SSF64307">
    <property type="entry name" value="SirA-like"/>
    <property type="match status" value="1"/>
</dbReference>